<keyword evidence="2" id="KW-1185">Reference proteome</keyword>
<organism evidence="1 2">
    <name type="scientific">Nostocoides australiense Ben110</name>
    <dbReference type="NCBI Taxonomy" id="1193182"/>
    <lineage>
        <taxon>Bacteria</taxon>
        <taxon>Bacillati</taxon>
        <taxon>Actinomycetota</taxon>
        <taxon>Actinomycetes</taxon>
        <taxon>Micrococcales</taxon>
        <taxon>Intrasporangiaceae</taxon>
        <taxon>Nostocoides</taxon>
    </lineage>
</organism>
<sequence length="302" mass="31636">MTAAVGLAATGSHATSPGRPGALAYVGLDHSIYSDRLVAGQVMLKRLTPGVGDHPRWSQDGTKLAYATGARNIVVMKPDGTAKKTVSVGPSWQPNWMPVTGKPSQVGFVNVISGRGDIYAVPAAGGVAKRLTTDGATTCGNSQPAWSADGKYFAYVQRTKQAAGCGSHRLVVITRATGVKRVVQTVIWPDDGVTPLGVGDDRIDFTADSAQIWFSLSGNTDCVETSGVYAVATGRVSVISEFVCEGELGIPLEEAPAPGGGVVTTNCDPYGSECWITTPRWTKTVPDDAGPLWSAFDMQPLH</sequence>
<dbReference type="RefSeq" id="WP_048696083.1">
    <property type="nucleotide sequence ID" value="NZ_HG764815.1"/>
</dbReference>
<dbReference type="Pfam" id="PF07676">
    <property type="entry name" value="PD40"/>
    <property type="match status" value="2"/>
</dbReference>
<dbReference type="InterPro" id="IPR011042">
    <property type="entry name" value="6-blade_b-propeller_TolB-like"/>
</dbReference>
<proteinExistence type="predicted"/>
<dbReference type="InterPro" id="IPR011659">
    <property type="entry name" value="WD40"/>
</dbReference>
<accession>W6K2Y8</accession>
<dbReference type="OrthoDB" id="262125at2"/>
<evidence type="ECO:0000313" key="2">
    <source>
        <dbReference type="Proteomes" id="UP000035763"/>
    </source>
</evidence>
<dbReference type="AlphaFoldDB" id="W6K2Y8"/>
<gene>
    <name evidence="1" type="ORF">BN11_780010</name>
</gene>
<dbReference type="Proteomes" id="UP000035763">
    <property type="component" value="Unassembled WGS sequence"/>
</dbReference>
<reference evidence="1 2" key="1">
    <citation type="journal article" date="2013" name="ISME J.">
        <title>A metabolic model for members of the genus Tetrasphaera involved in enhanced biological phosphorus removal.</title>
        <authorList>
            <person name="Kristiansen R."/>
            <person name="Nguyen H.T.T."/>
            <person name="Saunders A.M."/>
            <person name="Nielsen J.L."/>
            <person name="Wimmer R."/>
            <person name="Le V.Q."/>
            <person name="McIlroy S.J."/>
            <person name="Petrovski S."/>
            <person name="Seviour R.J."/>
            <person name="Calteau A."/>
            <person name="Nielsen K.L."/>
            <person name="Nielsen P.H."/>
        </authorList>
    </citation>
    <scope>NUCLEOTIDE SEQUENCE [LARGE SCALE GENOMIC DNA]</scope>
    <source>
        <strain evidence="1 2">Ben110</strain>
    </source>
</reference>
<comment type="caution">
    <text evidence="1">The sequence shown here is derived from an EMBL/GenBank/DDBJ whole genome shotgun (WGS) entry which is preliminary data.</text>
</comment>
<dbReference type="SUPFAM" id="SSF82171">
    <property type="entry name" value="DPP6 N-terminal domain-like"/>
    <property type="match status" value="1"/>
</dbReference>
<protein>
    <submittedName>
        <fullName evidence="1">Uncharacterized protein</fullName>
    </submittedName>
</protein>
<dbReference type="Gene3D" id="2.120.10.30">
    <property type="entry name" value="TolB, C-terminal domain"/>
    <property type="match status" value="1"/>
</dbReference>
<dbReference type="STRING" id="1193182.BN11_780010"/>
<evidence type="ECO:0000313" key="1">
    <source>
        <dbReference type="EMBL" id="CCH75525.1"/>
    </source>
</evidence>
<dbReference type="EMBL" id="CAJA01000505">
    <property type="protein sequence ID" value="CCH75525.1"/>
    <property type="molecule type" value="Genomic_DNA"/>
</dbReference>
<name>W6K2Y8_9MICO</name>